<dbReference type="RefSeq" id="WP_117003467.1">
    <property type="nucleotide sequence ID" value="NZ_BMJS01000028.1"/>
</dbReference>
<reference evidence="2" key="2">
    <citation type="submission" date="2020-09" db="EMBL/GenBank/DDBJ databases">
        <authorList>
            <person name="Sun Q."/>
            <person name="Zhou Y."/>
        </authorList>
    </citation>
    <scope>NUCLEOTIDE SEQUENCE</scope>
    <source>
        <strain evidence="2">CGMCC 1.15758</strain>
    </source>
</reference>
<name>A0A8J2Z5Y4_9GAMM</name>
<feature type="chain" id="PRO_5035268269" evidence="1">
    <location>
        <begin position="30"/>
        <end position="256"/>
    </location>
</feature>
<keyword evidence="3" id="KW-1185">Reference proteome</keyword>
<proteinExistence type="predicted"/>
<protein>
    <submittedName>
        <fullName evidence="2">Uncharacterized protein</fullName>
    </submittedName>
</protein>
<evidence type="ECO:0000313" key="3">
    <source>
        <dbReference type="Proteomes" id="UP000636949"/>
    </source>
</evidence>
<evidence type="ECO:0000256" key="1">
    <source>
        <dbReference type="SAM" id="SignalP"/>
    </source>
</evidence>
<feature type="signal peptide" evidence="1">
    <location>
        <begin position="1"/>
        <end position="29"/>
    </location>
</feature>
<comment type="caution">
    <text evidence="2">The sequence shown here is derived from an EMBL/GenBank/DDBJ whole genome shotgun (WGS) entry which is preliminary data.</text>
</comment>
<evidence type="ECO:0000313" key="2">
    <source>
        <dbReference type="EMBL" id="GGG03718.1"/>
    </source>
</evidence>
<organism evidence="2 3">
    <name type="scientific">Cysteiniphilum litorale</name>
    <dbReference type="NCBI Taxonomy" id="2056700"/>
    <lineage>
        <taxon>Bacteria</taxon>
        <taxon>Pseudomonadati</taxon>
        <taxon>Pseudomonadota</taxon>
        <taxon>Gammaproteobacteria</taxon>
        <taxon>Thiotrichales</taxon>
        <taxon>Fastidiosibacteraceae</taxon>
        <taxon>Cysteiniphilum</taxon>
    </lineage>
</organism>
<dbReference type="Proteomes" id="UP000636949">
    <property type="component" value="Unassembled WGS sequence"/>
</dbReference>
<reference evidence="2" key="1">
    <citation type="journal article" date="2014" name="Int. J. Syst. Evol. Microbiol.">
        <title>Complete genome sequence of Corynebacterium casei LMG S-19264T (=DSM 44701T), isolated from a smear-ripened cheese.</title>
        <authorList>
            <consortium name="US DOE Joint Genome Institute (JGI-PGF)"/>
            <person name="Walter F."/>
            <person name="Albersmeier A."/>
            <person name="Kalinowski J."/>
            <person name="Ruckert C."/>
        </authorList>
    </citation>
    <scope>NUCLEOTIDE SEQUENCE</scope>
    <source>
        <strain evidence="2">CGMCC 1.15758</strain>
    </source>
</reference>
<dbReference type="AlphaFoldDB" id="A0A8J2Z5Y4"/>
<accession>A0A8J2Z5Y4</accession>
<dbReference type="EMBL" id="BMJS01000028">
    <property type="protein sequence ID" value="GGG03718.1"/>
    <property type="molecule type" value="Genomic_DNA"/>
</dbReference>
<sequence length="256" mass="28310">MKHKKHVIPIKKHLFIFVLLFTETQMALAINTGESVNKDIDITARYNMDPEVGMRLWVNGIVSNDNTIDCGKWDNTLVSGSHRSFCSTVAISGDGTAAGYQTTNAYINKTALEIYDTRGLGGIKNFDLNVTITTFDGIGSNLSKVHIPSHFMTVQDATGVIVNTSNTYDTTLDNTNIPYRIQTGYYTVFQESKTATKAFNFQNLATTTNQSAYIPFGMYGFAYDGTLSTAAFETKYTGYYSAKITFTLSNDSWNGL</sequence>
<keyword evidence="1" id="KW-0732">Signal</keyword>
<gene>
    <name evidence="2" type="ORF">GCM10010995_21430</name>
</gene>